<feature type="domain" description="C2H2-type" evidence="2">
    <location>
        <begin position="232"/>
        <end position="260"/>
    </location>
</feature>
<comment type="caution">
    <text evidence="3">The sequence shown here is derived from an EMBL/GenBank/DDBJ whole genome shotgun (WGS) entry which is preliminary data.</text>
</comment>
<dbReference type="EMBL" id="CAJVCH010548507">
    <property type="protein sequence ID" value="CAG7828717.1"/>
    <property type="molecule type" value="Genomic_DNA"/>
</dbReference>
<keyword evidence="1" id="KW-0479">Metal-binding</keyword>
<dbReference type="InterPro" id="IPR013087">
    <property type="entry name" value="Znf_C2H2_type"/>
</dbReference>
<dbReference type="PROSITE" id="PS50157">
    <property type="entry name" value="ZINC_FINGER_C2H2_2"/>
    <property type="match status" value="1"/>
</dbReference>
<dbReference type="SMART" id="SM00355">
    <property type="entry name" value="ZnF_C2H2"/>
    <property type="match status" value="2"/>
</dbReference>
<organism evidence="3 4">
    <name type="scientific">Allacma fusca</name>
    <dbReference type="NCBI Taxonomy" id="39272"/>
    <lineage>
        <taxon>Eukaryota</taxon>
        <taxon>Metazoa</taxon>
        <taxon>Ecdysozoa</taxon>
        <taxon>Arthropoda</taxon>
        <taxon>Hexapoda</taxon>
        <taxon>Collembola</taxon>
        <taxon>Symphypleona</taxon>
        <taxon>Sminthuridae</taxon>
        <taxon>Allacma</taxon>
    </lineage>
</organism>
<name>A0A8J2PUM8_9HEXA</name>
<evidence type="ECO:0000313" key="4">
    <source>
        <dbReference type="Proteomes" id="UP000708208"/>
    </source>
</evidence>
<evidence type="ECO:0000313" key="3">
    <source>
        <dbReference type="EMBL" id="CAG7828717.1"/>
    </source>
</evidence>
<dbReference type="Proteomes" id="UP000708208">
    <property type="component" value="Unassembled WGS sequence"/>
</dbReference>
<dbReference type="AlphaFoldDB" id="A0A8J2PUM8"/>
<gene>
    <name evidence="3" type="ORF">AFUS01_LOCUS38626</name>
</gene>
<dbReference type="GO" id="GO:0008270">
    <property type="term" value="F:zinc ion binding"/>
    <property type="evidence" value="ECO:0007669"/>
    <property type="project" value="UniProtKB-KW"/>
</dbReference>
<proteinExistence type="predicted"/>
<evidence type="ECO:0000259" key="2">
    <source>
        <dbReference type="PROSITE" id="PS50157"/>
    </source>
</evidence>
<accession>A0A8J2PUM8</accession>
<keyword evidence="4" id="KW-1185">Reference proteome</keyword>
<keyword evidence="1" id="KW-0863">Zinc-finger</keyword>
<reference evidence="3" key="1">
    <citation type="submission" date="2021-06" db="EMBL/GenBank/DDBJ databases">
        <authorList>
            <person name="Hodson N. C."/>
            <person name="Mongue J. A."/>
            <person name="Jaron S. K."/>
        </authorList>
    </citation>
    <scope>NUCLEOTIDE SEQUENCE</scope>
</reference>
<dbReference type="Pfam" id="PF00096">
    <property type="entry name" value="zf-C2H2"/>
    <property type="match status" value="1"/>
</dbReference>
<protein>
    <recommendedName>
        <fullName evidence="2">C2H2-type domain-containing protein</fullName>
    </recommendedName>
</protein>
<dbReference type="PROSITE" id="PS00028">
    <property type="entry name" value="ZINC_FINGER_C2H2_1"/>
    <property type="match status" value="1"/>
</dbReference>
<keyword evidence="1" id="KW-0862">Zinc</keyword>
<evidence type="ECO:0000256" key="1">
    <source>
        <dbReference type="PROSITE-ProRule" id="PRU00042"/>
    </source>
</evidence>
<sequence length="276" mass="30718">MVDAPIQIGNCFSANEDFGSEGSSTQSDGLKTCFVNIVEGFNFRSDNGKEGVNIHCQRQLTDSKDIVGRVRKDLAEGSGTTENKADDPDAAVKKVKWQQRKSKTEVPIQVNGNPNLEHFVSNPEKRLIEGDMVDVVGTGSCPQCKIPYSQVIAMTNIPGVKLAADGDSSDSDGDFVMTSSGDSNRVRNLNGRGIAVDPVRRDTSHNKCKICQKPYKNAREKCRCLQRHFGPFKCPYCENVFKRKDYLQEHSKKVHSDKIHNGRLKPFEIRGMNEHN</sequence>